<dbReference type="InterPro" id="IPR009326">
    <property type="entry name" value="DUF984"/>
</dbReference>
<dbReference type="PANTHER" id="PTHR39203:SF1">
    <property type="entry name" value="CYTOPLASMIC PROTEIN"/>
    <property type="match status" value="1"/>
</dbReference>
<comment type="caution">
    <text evidence="2">The sequence shown here is derived from an EMBL/GenBank/DDBJ whole genome shotgun (WGS) entry which is preliminary data.</text>
</comment>
<evidence type="ECO:0000259" key="1">
    <source>
        <dbReference type="SMART" id="SM01022"/>
    </source>
</evidence>
<feature type="domain" description="ASCH" evidence="1">
    <location>
        <begin position="33"/>
        <end position="156"/>
    </location>
</feature>
<dbReference type="SMART" id="SM01022">
    <property type="entry name" value="ASCH"/>
    <property type="match status" value="1"/>
</dbReference>
<protein>
    <submittedName>
        <fullName evidence="2">ASCH domain-containing protein</fullName>
    </submittedName>
</protein>
<evidence type="ECO:0000313" key="3">
    <source>
        <dbReference type="Proteomes" id="UP000585258"/>
    </source>
</evidence>
<dbReference type="CDD" id="cd06553">
    <property type="entry name" value="ASCH_Ef3133_like"/>
    <property type="match status" value="1"/>
</dbReference>
<dbReference type="PANTHER" id="PTHR39203">
    <property type="entry name" value="CYTOPLASMIC PROTEIN-RELATED"/>
    <property type="match status" value="1"/>
</dbReference>
<dbReference type="EMBL" id="JACKWY010000004">
    <property type="protein sequence ID" value="MBB6714829.1"/>
    <property type="molecule type" value="Genomic_DNA"/>
</dbReference>
<dbReference type="AlphaFoldDB" id="A0A7X0SC40"/>
<reference evidence="2 3" key="1">
    <citation type="submission" date="2020-08" db="EMBL/GenBank/DDBJ databases">
        <title>Clostridia isolated from Swiss meat.</title>
        <authorList>
            <person name="Wambui J."/>
            <person name="Stevens M.J.A."/>
            <person name="Stephan R."/>
        </authorList>
    </citation>
    <scope>NUCLEOTIDE SEQUENCE [LARGE SCALE GENOMIC DNA]</scope>
    <source>
        <strain evidence="2 3">CM001</strain>
    </source>
</reference>
<organism evidence="2 3">
    <name type="scientific">Clostridium gasigenes</name>
    <dbReference type="NCBI Taxonomy" id="94869"/>
    <lineage>
        <taxon>Bacteria</taxon>
        <taxon>Bacillati</taxon>
        <taxon>Bacillota</taxon>
        <taxon>Clostridia</taxon>
        <taxon>Eubacteriales</taxon>
        <taxon>Clostridiaceae</taxon>
        <taxon>Clostridium</taxon>
    </lineage>
</organism>
<dbReference type="Gene3D" id="3.10.400.10">
    <property type="entry name" value="Sulfate adenylyltransferase"/>
    <property type="match status" value="1"/>
</dbReference>
<evidence type="ECO:0000313" key="2">
    <source>
        <dbReference type="EMBL" id="MBB6714829.1"/>
    </source>
</evidence>
<proteinExistence type="predicted"/>
<gene>
    <name evidence="2" type="ORF">H7E68_08810</name>
</gene>
<dbReference type="InterPro" id="IPR007374">
    <property type="entry name" value="ASCH_domain"/>
</dbReference>
<sequence length="157" mass="18140">MNNKSNSIDILWRNYLNSIGEDENTTKLIYDSWSFGDNEELANELVELVLDGEKTATTSLHYLYQVENESLPKDGKLGIVTDFEGNAKCIIETKNVNVLPFSKVDAGFVYKEGEGDKSLEYWREEHIKFFNRVLEGLDMKFSEDMLVVCEEFEVLYK</sequence>
<dbReference type="SUPFAM" id="SSF88697">
    <property type="entry name" value="PUA domain-like"/>
    <property type="match status" value="1"/>
</dbReference>
<dbReference type="Pfam" id="PF04266">
    <property type="entry name" value="ASCH"/>
    <property type="match status" value="1"/>
</dbReference>
<name>A0A7X0SC40_9CLOT</name>
<dbReference type="Proteomes" id="UP000585258">
    <property type="component" value="Unassembled WGS sequence"/>
</dbReference>
<dbReference type="PIRSF" id="PIRSF021320">
    <property type="entry name" value="DUF984"/>
    <property type="match status" value="1"/>
</dbReference>
<dbReference type="InterPro" id="IPR015947">
    <property type="entry name" value="PUA-like_sf"/>
</dbReference>
<accession>A0A7X0SC40</accession>